<dbReference type="EMBL" id="KP660426">
    <property type="protein sequence ID" value="AMK08265.1"/>
    <property type="molecule type" value="Genomic_DNA"/>
</dbReference>
<dbReference type="GO" id="GO:0019346">
    <property type="term" value="P:transsulfuration"/>
    <property type="evidence" value="ECO:0007669"/>
    <property type="project" value="InterPro"/>
</dbReference>
<dbReference type="Pfam" id="PF01053">
    <property type="entry name" value="Cys_Met_Meta_PP"/>
    <property type="match status" value="1"/>
</dbReference>
<dbReference type="GO" id="GO:0005737">
    <property type="term" value="C:cytoplasm"/>
    <property type="evidence" value="ECO:0007669"/>
    <property type="project" value="TreeGrafter"/>
</dbReference>
<keyword evidence="4 5" id="KW-0663">Pyridoxal phosphate</keyword>
<dbReference type="PIRSF" id="PIRSF001434">
    <property type="entry name" value="CGS"/>
    <property type="match status" value="1"/>
</dbReference>
<dbReference type="Gene3D" id="3.90.1150.10">
    <property type="entry name" value="Aspartate Aminotransferase, domain 1"/>
    <property type="match status" value="1"/>
</dbReference>
<evidence type="ECO:0000256" key="6">
    <source>
        <dbReference type="RuleBase" id="RU362118"/>
    </source>
</evidence>
<dbReference type="InterPro" id="IPR015421">
    <property type="entry name" value="PyrdxlP-dep_Trfase_major"/>
</dbReference>
<dbReference type="GO" id="GO:0006535">
    <property type="term" value="P:cysteine biosynthetic process from serine"/>
    <property type="evidence" value="ECO:0007669"/>
    <property type="project" value="TreeGrafter"/>
</dbReference>
<dbReference type="PANTHER" id="PTHR43797:SF3">
    <property type="entry name" value="O-ACETYLHOMOSERINE SULFHYDRYLASE"/>
    <property type="match status" value="1"/>
</dbReference>
<dbReference type="CDD" id="cd00614">
    <property type="entry name" value="CGS_like"/>
    <property type="match status" value="1"/>
</dbReference>
<evidence type="ECO:0000256" key="4">
    <source>
        <dbReference type="ARBA" id="ARBA00022898"/>
    </source>
</evidence>
<dbReference type="PANTHER" id="PTHR43797">
    <property type="entry name" value="HOMOCYSTEINE/CYSTEINE SYNTHASE"/>
    <property type="match status" value="1"/>
</dbReference>
<dbReference type="SUPFAM" id="SSF53383">
    <property type="entry name" value="PLP-dependent transferases"/>
    <property type="match status" value="1"/>
</dbReference>
<evidence type="ECO:0000256" key="2">
    <source>
        <dbReference type="ARBA" id="ARBA00009077"/>
    </source>
</evidence>
<dbReference type="GO" id="GO:0004124">
    <property type="term" value="F:cysteine synthase activity"/>
    <property type="evidence" value="ECO:0007669"/>
    <property type="project" value="TreeGrafter"/>
</dbReference>
<dbReference type="GO" id="GO:0071269">
    <property type="term" value="P:L-homocysteine biosynthetic process"/>
    <property type="evidence" value="ECO:0007669"/>
    <property type="project" value="TreeGrafter"/>
</dbReference>
<dbReference type="InterPro" id="IPR000277">
    <property type="entry name" value="Cys/Met-Metab_PyrdxlP-dep_enz"/>
</dbReference>
<dbReference type="GO" id="GO:0003961">
    <property type="term" value="F:O-acetylhomoserine aminocarboxypropyltransferase activity"/>
    <property type="evidence" value="ECO:0007669"/>
    <property type="project" value="TreeGrafter"/>
</dbReference>
<dbReference type="Gene3D" id="3.40.640.10">
    <property type="entry name" value="Type I PLP-dependent aspartate aminotransferase-like (Major domain)"/>
    <property type="match status" value="1"/>
</dbReference>
<dbReference type="RefSeq" id="WP_071523284.1">
    <property type="nucleotide sequence ID" value="NZ_JACDXE010000009.1"/>
</dbReference>
<evidence type="ECO:0000256" key="3">
    <source>
        <dbReference type="ARBA" id="ARBA00022679"/>
    </source>
</evidence>
<comment type="cofactor">
    <cofactor evidence="1 6">
        <name>pyridoxal 5'-phosphate</name>
        <dbReference type="ChEBI" id="CHEBI:597326"/>
    </cofactor>
</comment>
<name>A0A126QHP8_PASMD</name>
<dbReference type="InterPro" id="IPR015422">
    <property type="entry name" value="PyrdxlP-dep_Trfase_small"/>
</dbReference>
<dbReference type="InterPro" id="IPR006235">
    <property type="entry name" value="OAc-hSer/O-AcSer_sulfhydrylase"/>
</dbReference>
<reference evidence="7" key="1">
    <citation type="submission" date="2015-01" db="EMBL/GenBank/DDBJ databases">
        <title>Draft genome sequence of Pasteurella multocida isolated from alpaca pneumonia.</title>
        <authorList>
            <person name="Maturrano L."/>
            <person name="Hurtado R."/>
            <person name="Allasi N."/>
            <person name="Juscamayta E."/>
            <person name="Fernandez D."/>
            <person name="Maximiliano J."/>
            <person name="Rimac R."/>
            <person name="Rosadio R."/>
        </authorList>
    </citation>
    <scope>NUCLEOTIDE SEQUENCE</scope>
    <source>
        <strain evidence="7">UNMSM</strain>
    </source>
</reference>
<proteinExistence type="inferred from homology"/>
<dbReference type="FunFam" id="3.40.640.10:FF:000035">
    <property type="entry name" value="O-succinylhomoserine sulfhydrylase"/>
    <property type="match status" value="1"/>
</dbReference>
<feature type="modified residue" description="N6-(pyridoxal phosphate)lysine" evidence="5">
    <location>
        <position position="204"/>
    </location>
</feature>
<organism evidence="7">
    <name type="scientific">Pasteurella multocida</name>
    <dbReference type="NCBI Taxonomy" id="747"/>
    <lineage>
        <taxon>Bacteria</taxon>
        <taxon>Pseudomonadati</taxon>
        <taxon>Pseudomonadota</taxon>
        <taxon>Gammaproteobacteria</taxon>
        <taxon>Pasteurellales</taxon>
        <taxon>Pasteurellaceae</taxon>
        <taxon>Pasteurella</taxon>
    </lineage>
</organism>
<gene>
    <name evidence="7" type="primary">metC_1</name>
</gene>
<accession>A0A126QHP8</accession>
<keyword evidence="3" id="KW-0808">Transferase</keyword>
<evidence type="ECO:0000256" key="5">
    <source>
        <dbReference type="PIRSR" id="PIRSR001434-2"/>
    </source>
</evidence>
<dbReference type="AlphaFoldDB" id="A0A126QHP8"/>
<evidence type="ECO:0000256" key="1">
    <source>
        <dbReference type="ARBA" id="ARBA00001933"/>
    </source>
</evidence>
<evidence type="ECO:0000313" key="7">
    <source>
        <dbReference type="EMBL" id="AMK08265.1"/>
    </source>
</evidence>
<sequence length="422" mass="45956">MEFATKCLHAGYTPKNGEPRVQPIVQSTTFTYDSAEEIGKLFDLQAAGYFYTRLSNPTTNAAEEKITALEGGVATMCTASGQAAVFYAMLNILQAGDHFISSSYVYGGSYNLFAHTFKKMGIEVTFVDQDLPLEELKKAIRPNTKAIFAETIANPALRVLDIEKFVALAKAAQAPLLVDNTFATPYFCRPIEFGANVVIHSTSKYLDGHAIALGGSITDGGNFDWNNGKFPQLSTPDQTYHGLVYTETFGPAAYIVKARVQLMRDLGATPAPQNSFLLNVGMETLALRMQRHYENAQAVAEFLENHPQVAKVSYPSLASSPDHALKQKYLPNGLCGVISFEIKGGRETAAKWLNALQLASREVHVADIRTCALHPATSTHRQLSEAELEKVGISAGLIRLSCGIESIQDILADLEQAFHAAK</sequence>
<dbReference type="NCBIfam" id="TIGR01326">
    <property type="entry name" value="OAH_OAS_sulfhy"/>
    <property type="match status" value="1"/>
</dbReference>
<protein>
    <submittedName>
        <fullName evidence="7">MetC_1 protein</fullName>
    </submittedName>
</protein>
<dbReference type="GO" id="GO:0030170">
    <property type="term" value="F:pyridoxal phosphate binding"/>
    <property type="evidence" value="ECO:0007669"/>
    <property type="project" value="InterPro"/>
</dbReference>
<comment type="similarity">
    <text evidence="2 6">Belongs to the trans-sulfuration enzymes family.</text>
</comment>
<dbReference type="InterPro" id="IPR015424">
    <property type="entry name" value="PyrdxlP-dep_Trfase"/>
</dbReference>